<evidence type="ECO:0000313" key="1">
    <source>
        <dbReference type="EMBL" id="JAE23811.1"/>
    </source>
</evidence>
<accession>A0A0A9GMM7</accession>
<name>A0A0A9GMM7_ARUDO</name>
<reference evidence="1" key="2">
    <citation type="journal article" date="2015" name="Data Brief">
        <title>Shoot transcriptome of the giant reed, Arundo donax.</title>
        <authorList>
            <person name="Barrero R.A."/>
            <person name="Guerrero F.D."/>
            <person name="Moolhuijzen P."/>
            <person name="Goolsby J.A."/>
            <person name="Tidwell J."/>
            <person name="Bellgard S.E."/>
            <person name="Bellgard M.I."/>
        </authorList>
    </citation>
    <scope>NUCLEOTIDE SEQUENCE</scope>
    <source>
        <tissue evidence="1">Shoot tissue taken approximately 20 cm above the soil surface</tissue>
    </source>
</reference>
<proteinExistence type="predicted"/>
<protein>
    <submittedName>
        <fullName evidence="1">Uncharacterized protein</fullName>
    </submittedName>
</protein>
<dbReference type="AlphaFoldDB" id="A0A0A9GMM7"/>
<organism evidence="1">
    <name type="scientific">Arundo donax</name>
    <name type="common">Giant reed</name>
    <name type="synonym">Donax arundinaceus</name>
    <dbReference type="NCBI Taxonomy" id="35708"/>
    <lineage>
        <taxon>Eukaryota</taxon>
        <taxon>Viridiplantae</taxon>
        <taxon>Streptophyta</taxon>
        <taxon>Embryophyta</taxon>
        <taxon>Tracheophyta</taxon>
        <taxon>Spermatophyta</taxon>
        <taxon>Magnoliopsida</taxon>
        <taxon>Liliopsida</taxon>
        <taxon>Poales</taxon>
        <taxon>Poaceae</taxon>
        <taxon>PACMAD clade</taxon>
        <taxon>Arundinoideae</taxon>
        <taxon>Arundineae</taxon>
        <taxon>Arundo</taxon>
    </lineage>
</organism>
<dbReference type="EMBL" id="GBRH01174085">
    <property type="protein sequence ID" value="JAE23811.1"/>
    <property type="molecule type" value="Transcribed_RNA"/>
</dbReference>
<reference evidence="1" key="1">
    <citation type="submission" date="2014-09" db="EMBL/GenBank/DDBJ databases">
        <authorList>
            <person name="Magalhaes I.L.F."/>
            <person name="Oliveira U."/>
            <person name="Santos F.R."/>
            <person name="Vidigal T.H.D.A."/>
            <person name="Brescovit A.D."/>
            <person name="Santos A.J."/>
        </authorList>
    </citation>
    <scope>NUCLEOTIDE SEQUENCE</scope>
    <source>
        <tissue evidence="1">Shoot tissue taken approximately 20 cm above the soil surface</tissue>
    </source>
</reference>
<sequence length="95" mass="10786">MIFRTISIHVCGCDSPSPALSLCPCFSNLPIAFSGKLSLTKILLLAHDLSWVGNHTTFLHYTMWQHIRHSLLTLTARCKLLIELTTEPLYKDYLL</sequence>